<organism evidence="1">
    <name type="scientific">Pectinophora gossypiella</name>
    <name type="common">Cotton pink bollworm</name>
    <name type="synonym">Depressaria gossypiella</name>
    <dbReference type="NCBI Taxonomy" id="13191"/>
    <lineage>
        <taxon>Eukaryota</taxon>
        <taxon>Metazoa</taxon>
        <taxon>Ecdysozoa</taxon>
        <taxon>Arthropoda</taxon>
        <taxon>Hexapoda</taxon>
        <taxon>Insecta</taxon>
        <taxon>Pterygota</taxon>
        <taxon>Neoptera</taxon>
        <taxon>Endopterygota</taxon>
        <taxon>Lepidoptera</taxon>
        <taxon>Glossata</taxon>
        <taxon>Ditrysia</taxon>
        <taxon>Gelechioidea</taxon>
        <taxon>Gelechiidae</taxon>
        <taxon>Apatetrinae</taxon>
        <taxon>Pectinophora</taxon>
    </lineage>
</organism>
<dbReference type="OrthoDB" id="5981545at2759"/>
<accession>A0A1E1WA47</accession>
<feature type="non-terminal residue" evidence="1">
    <location>
        <position position="1"/>
    </location>
</feature>
<gene>
    <name evidence="1" type="ORF">g.4943</name>
</gene>
<evidence type="ECO:0000313" key="1">
    <source>
        <dbReference type="EMBL" id="JAT83888.1"/>
    </source>
</evidence>
<dbReference type="AlphaFoldDB" id="A0A1E1WA47"/>
<sequence length="316" mass="35878">KIGNVVNCFQCSAEFCSFYRLQRHYENYPTHIPARIHSNLFHCLQAIIKGGGDQANIFIQQLEQLIEKIKSLLPCLLKKIDGREGNVCTINDDIGRLFGMNAGKYNLNMDALNCVKDKDGHCIHNPAPKNNQFNSDVSKPSQLWLSKHKEEIANIEAEGEDCARINSVDKWPTVTKRILKLKQQKRKINAKKIRLASEGEQHIELGMEDLVTFSKPNEDSAINISPNDTLHEPKKEIVETQVQPVVEETVNSAISTDQSIKPKTHAQFRSTHFDIRSSPIKLPSALVRKFQLNPDKMSNFEVQILQPLESESENQQ</sequence>
<name>A0A1E1WA47_PECGO</name>
<protein>
    <submittedName>
        <fullName evidence="1">Uncharacterized protein</fullName>
    </submittedName>
</protein>
<feature type="non-terminal residue" evidence="1">
    <location>
        <position position="316"/>
    </location>
</feature>
<proteinExistence type="predicted"/>
<dbReference type="EMBL" id="GDQN01007166">
    <property type="protein sequence ID" value="JAT83888.1"/>
    <property type="molecule type" value="Transcribed_RNA"/>
</dbReference>
<reference evidence="1" key="1">
    <citation type="submission" date="2015-09" db="EMBL/GenBank/DDBJ databases">
        <title>De novo assembly of Pectinophora gossypiella (Pink Bollworm) gut transcriptome.</title>
        <authorList>
            <person name="Tassone E.E."/>
        </authorList>
    </citation>
    <scope>NUCLEOTIDE SEQUENCE</scope>
</reference>